<proteinExistence type="predicted"/>
<dbReference type="RefSeq" id="WP_413275688.1">
    <property type="nucleotide sequence ID" value="NZ_JBHFNT010000017.1"/>
</dbReference>
<dbReference type="Gene3D" id="2.60.120.380">
    <property type="match status" value="2"/>
</dbReference>
<dbReference type="EMBL" id="JBHFNT010000017">
    <property type="protein sequence ID" value="MFB2833225.1"/>
    <property type="molecule type" value="Genomic_DNA"/>
</dbReference>
<gene>
    <name evidence="1" type="ORF">ACE1CA_01685</name>
</gene>
<evidence type="ECO:0000313" key="2">
    <source>
        <dbReference type="Proteomes" id="UP001576780"/>
    </source>
</evidence>
<evidence type="ECO:0000313" key="1">
    <source>
        <dbReference type="EMBL" id="MFB2833225.1"/>
    </source>
</evidence>
<accession>A0ABV4WDS7</accession>
<organism evidence="1 2">
    <name type="scientific">Floridaenema evergladense BLCC-F167</name>
    <dbReference type="NCBI Taxonomy" id="3153639"/>
    <lineage>
        <taxon>Bacteria</taxon>
        <taxon>Bacillati</taxon>
        <taxon>Cyanobacteriota</taxon>
        <taxon>Cyanophyceae</taxon>
        <taxon>Oscillatoriophycideae</taxon>
        <taxon>Aerosakkonematales</taxon>
        <taxon>Aerosakkonemataceae</taxon>
        <taxon>Floridanema</taxon>
        <taxon>Floridanema evergladense</taxon>
    </lineage>
</organism>
<dbReference type="Proteomes" id="UP001576780">
    <property type="component" value="Unassembled WGS sequence"/>
</dbReference>
<protein>
    <recommendedName>
        <fullName evidence="3">Peptidase C-terminal archaeal/bacterial domain-containing protein</fullName>
    </recommendedName>
</protein>
<dbReference type="SUPFAM" id="SSF89260">
    <property type="entry name" value="Collagen-binding domain"/>
    <property type="match status" value="2"/>
</dbReference>
<name>A0ABV4WDS7_9CYAN</name>
<comment type="caution">
    <text evidence="1">The sequence shown here is derived from an EMBL/GenBank/DDBJ whole genome shotgun (WGS) entry which is preliminary data.</text>
</comment>
<keyword evidence="2" id="KW-1185">Reference proteome</keyword>
<sequence length="219" mass="23882">MADPGNRMSTALDVGSLIGQFSFADSVNIQTDTSDFYRVTLTRSSRLNAAFIGTGNAVSFRLIRDFNNNDVFEFGEAIESGIPAPDLAVSSDLPIGTYFIQVSMESGLLQSRNDYTLTLTNTPVGTLSVDPGNRMSQALDIGILNGSRTFADFVGSPSLDPADYYRFTLDRATNISLTLAGTSNDTGVLLIQDLNNNDVVENNEIIALHRWRYHHDRSG</sequence>
<reference evidence="1 2" key="1">
    <citation type="submission" date="2024-09" db="EMBL/GenBank/DDBJ databases">
        <title>Floridaenema gen nov. (Aerosakkonemataceae, Aerosakkonematales ord. nov., Cyanobacteria) from benthic tropical and subtropical fresh waters, with the description of four new species.</title>
        <authorList>
            <person name="Moretto J.A."/>
            <person name="Berthold D.E."/>
            <person name="Lefler F.W."/>
            <person name="Huang I.-S."/>
            <person name="Laughinghouse H. IV."/>
        </authorList>
    </citation>
    <scope>NUCLEOTIDE SEQUENCE [LARGE SCALE GENOMIC DNA]</scope>
    <source>
        <strain evidence="1 2">BLCC-F167</strain>
    </source>
</reference>
<evidence type="ECO:0008006" key="3">
    <source>
        <dbReference type="Google" id="ProtNLM"/>
    </source>
</evidence>